<organism evidence="8 9">
    <name type="scientific">Acacia crassicarpa</name>
    <name type="common">northern wattle</name>
    <dbReference type="NCBI Taxonomy" id="499986"/>
    <lineage>
        <taxon>Eukaryota</taxon>
        <taxon>Viridiplantae</taxon>
        <taxon>Streptophyta</taxon>
        <taxon>Embryophyta</taxon>
        <taxon>Tracheophyta</taxon>
        <taxon>Spermatophyta</taxon>
        <taxon>Magnoliopsida</taxon>
        <taxon>eudicotyledons</taxon>
        <taxon>Gunneridae</taxon>
        <taxon>Pentapetalae</taxon>
        <taxon>rosids</taxon>
        <taxon>fabids</taxon>
        <taxon>Fabales</taxon>
        <taxon>Fabaceae</taxon>
        <taxon>Caesalpinioideae</taxon>
        <taxon>mimosoid clade</taxon>
        <taxon>Acacieae</taxon>
        <taxon>Acacia</taxon>
    </lineage>
</organism>
<accession>A0AAE1J5L8</accession>
<dbReference type="Pfam" id="PF00010">
    <property type="entry name" value="HLH"/>
    <property type="match status" value="1"/>
</dbReference>
<evidence type="ECO:0000313" key="9">
    <source>
        <dbReference type="Proteomes" id="UP001293593"/>
    </source>
</evidence>
<proteinExistence type="predicted"/>
<dbReference type="GO" id="GO:0080090">
    <property type="term" value="P:regulation of primary metabolic process"/>
    <property type="evidence" value="ECO:0007669"/>
    <property type="project" value="UniProtKB-ARBA"/>
</dbReference>
<feature type="region of interest" description="Disordered" evidence="6">
    <location>
        <begin position="97"/>
        <end position="130"/>
    </location>
</feature>
<dbReference type="SUPFAM" id="SSF47459">
    <property type="entry name" value="HLH, helix-loop-helix DNA-binding domain"/>
    <property type="match status" value="1"/>
</dbReference>
<dbReference type="AlphaFoldDB" id="A0AAE1J5L8"/>
<dbReference type="InterPro" id="IPR011598">
    <property type="entry name" value="bHLH_dom"/>
</dbReference>
<dbReference type="PROSITE" id="PS50888">
    <property type="entry name" value="BHLH"/>
    <property type="match status" value="1"/>
</dbReference>
<comment type="subcellular location">
    <subcellularLocation>
        <location evidence="1">Nucleus</location>
    </subcellularLocation>
</comment>
<dbReference type="PANTHER" id="PTHR45959">
    <property type="entry name" value="BHLH TRANSCRIPTION FACTOR"/>
    <property type="match status" value="1"/>
</dbReference>
<protein>
    <recommendedName>
        <fullName evidence="7">BHLH domain-containing protein</fullName>
    </recommendedName>
</protein>
<feature type="region of interest" description="Disordered" evidence="6">
    <location>
        <begin position="50"/>
        <end position="72"/>
    </location>
</feature>
<keyword evidence="9" id="KW-1185">Reference proteome</keyword>
<keyword evidence="3" id="KW-0804">Transcription</keyword>
<evidence type="ECO:0000256" key="1">
    <source>
        <dbReference type="ARBA" id="ARBA00004123"/>
    </source>
</evidence>
<dbReference type="PANTHER" id="PTHR45959:SF2">
    <property type="entry name" value="BHLH TRANSCRIPTION FACTOR"/>
    <property type="match status" value="1"/>
</dbReference>
<keyword evidence="2" id="KW-0805">Transcription regulation</keyword>
<feature type="compositionally biased region" description="Basic and acidic residues" evidence="6">
    <location>
        <begin position="116"/>
        <end position="130"/>
    </location>
</feature>
<evidence type="ECO:0000256" key="5">
    <source>
        <dbReference type="SAM" id="Coils"/>
    </source>
</evidence>
<evidence type="ECO:0000313" key="8">
    <source>
        <dbReference type="EMBL" id="KAK4264120.1"/>
    </source>
</evidence>
<evidence type="ECO:0000259" key="7">
    <source>
        <dbReference type="PROSITE" id="PS50888"/>
    </source>
</evidence>
<comment type="caution">
    <text evidence="8">The sequence shown here is derived from an EMBL/GenBank/DDBJ whole genome shotgun (WGS) entry which is preliminary data.</text>
</comment>
<evidence type="ECO:0000256" key="4">
    <source>
        <dbReference type="ARBA" id="ARBA00023242"/>
    </source>
</evidence>
<dbReference type="GO" id="GO:0005634">
    <property type="term" value="C:nucleus"/>
    <property type="evidence" value="ECO:0007669"/>
    <property type="project" value="UniProtKB-SubCell"/>
</dbReference>
<dbReference type="Proteomes" id="UP001293593">
    <property type="component" value="Unassembled WGS sequence"/>
</dbReference>
<feature type="coiled-coil region" evidence="5">
    <location>
        <begin position="169"/>
        <end position="196"/>
    </location>
</feature>
<keyword evidence="4" id="KW-0539">Nucleus</keyword>
<sequence>MEKPWQTSFPLPLDMDGAEVDFHEQYNEMMCLDDEEEEFLRSIMQQPAGRHYQFSQTETENNDSFSKHGSKDENDVVVVSPRAYVLSFDTHDIEPIISKQQESKKQCSSKRIRARHNAEPSKRKRIRSSEKVVDHIMAERKRRQQIAERFIALSAIIPDLKKVDKATVLDEAIKYVKQLQERVIELEKETSMLSKKKTEICGKNDDFWEVIEELPKIQVRVSEKQVLLGIHCKKQKGIEFKILNLLENIHLRVSSSSVLPFGNSTLGINIIAQMADEYRMPMNEMMKNIRQILLKSHDHEVDPY</sequence>
<dbReference type="InterPro" id="IPR052610">
    <property type="entry name" value="bHLH_transcription_regulator"/>
</dbReference>
<name>A0AAE1J5L8_9FABA</name>
<evidence type="ECO:0000256" key="6">
    <source>
        <dbReference type="SAM" id="MobiDB-lite"/>
    </source>
</evidence>
<feature type="compositionally biased region" description="Polar residues" evidence="6">
    <location>
        <begin position="53"/>
        <end position="64"/>
    </location>
</feature>
<keyword evidence="5" id="KW-0175">Coiled coil</keyword>
<dbReference type="GO" id="GO:0046983">
    <property type="term" value="F:protein dimerization activity"/>
    <property type="evidence" value="ECO:0007669"/>
    <property type="project" value="InterPro"/>
</dbReference>
<feature type="domain" description="BHLH" evidence="7">
    <location>
        <begin position="130"/>
        <end position="179"/>
    </location>
</feature>
<dbReference type="Gene3D" id="4.10.280.10">
    <property type="entry name" value="Helix-loop-helix DNA-binding domain"/>
    <property type="match status" value="1"/>
</dbReference>
<evidence type="ECO:0000256" key="3">
    <source>
        <dbReference type="ARBA" id="ARBA00023163"/>
    </source>
</evidence>
<gene>
    <name evidence="8" type="ORF">QN277_029453</name>
</gene>
<reference evidence="8" key="1">
    <citation type="submission" date="2023-10" db="EMBL/GenBank/DDBJ databases">
        <title>Chromosome-level genome of the transformable northern wattle, Acacia crassicarpa.</title>
        <authorList>
            <person name="Massaro I."/>
            <person name="Sinha N.R."/>
            <person name="Poethig S."/>
            <person name="Leichty A.R."/>
        </authorList>
    </citation>
    <scope>NUCLEOTIDE SEQUENCE</scope>
    <source>
        <strain evidence="8">Acra3RX</strain>
        <tissue evidence="8">Leaf</tissue>
    </source>
</reference>
<dbReference type="SMART" id="SM00353">
    <property type="entry name" value="HLH"/>
    <property type="match status" value="1"/>
</dbReference>
<dbReference type="InterPro" id="IPR036638">
    <property type="entry name" value="HLH_DNA-bd_sf"/>
</dbReference>
<evidence type="ECO:0000256" key="2">
    <source>
        <dbReference type="ARBA" id="ARBA00023015"/>
    </source>
</evidence>
<dbReference type="EMBL" id="JAWXYG010000009">
    <property type="protein sequence ID" value="KAK4264120.1"/>
    <property type="molecule type" value="Genomic_DNA"/>
</dbReference>